<name>C0B5Y6_9FIRM</name>
<proteinExistence type="predicted"/>
<reference evidence="1 2" key="1">
    <citation type="submission" date="2009-02" db="EMBL/GenBank/DDBJ databases">
        <authorList>
            <person name="Fulton L."/>
            <person name="Clifton S."/>
            <person name="Fulton B."/>
            <person name="Xu J."/>
            <person name="Minx P."/>
            <person name="Pepin K.H."/>
            <person name="Johnson M."/>
            <person name="Bhonagiri V."/>
            <person name="Nash W.E."/>
            <person name="Mardis E.R."/>
            <person name="Wilson R.K."/>
        </authorList>
    </citation>
    <scope>NUCLEOTIDE SEQUENCE [LARGE SCALE GENOMIC DNA]</scope>
    <source>
        <strain evidence="1 2">ATCC 27758</strain>
    </source>
</reference>
<comment type="caution">
    <text evidence="1">The sequence shown here is derived from an EMBL/GenBank/DDBJ whole genome shotgun (WGS) entry which is preliminary data.</text>
</comment>
<reference evidence="1 2" key="2">
    <citation type="submission" date="2009-03" db="EMBL/GenBank/DDBJ databases">
        <title>Draft genome sequence of Coprococcus comes (ATCC 27758).</title>
        <authorList>
            <person name="Sudarsanam P."/>
            <person name="Ley R."/>
            <person name="Guruge J."/>
            <person name="Turnbaugh P.J."/>
            <person name="Mahowald M."/>
            <person name="Liep D."/>
            <person name="Gordon J."/>
        </authorList>
    </citation>
    <scope>NUCLEOTIDE SEQUENCE [LARGE SCALE GENOMIC DNA]</scope>
    <source>
        <strain evidence="1 2">ATCC 27758</strain>
    </source>
</reference>
<dbReference type="EMBL" id="ABVR01000034">
    <property type="protein sequence ID" value="EEG91120.1"/>
    <property type="molecule type" value="Genomic_DNA"/>
</dbReference>
<accession>C0B5Y6</accession>
<dbReference type="Proteomes" id="UP000003793">
    <property type="component" value="Unassembled WGS sequence"/>
</dbReference>
<dbReference type="HOGENOM" id="CLU_3060522_0_0_9"/>
<evidence type="ECO:0000313" key="2">
    <source>
        <dbReference type="Proteomes" id="UP000003793"/>
    </source>
</evidence>
<organism evidence="1 2">
    <name type="scientific">Coprococcus comes ATCC 27758</name>
    <dbReference type="NCBI Taxonomy" id="470146"/>
    <lineage>
        <taxon>Bacteria</taxon>
        <taxon>Bacillati</taxon>
        <taxon>Bacillota</taxon>
        <taxon>Clostridia</taxon>
        <taxon>Lachnospirales</taxon>
        <taxon>Lachnospiraceae</taxon>
        <taxon>Coprococcus</taxon>
    </lineage>
</organism>
<protein>
    <submittedName>
        <fullName evidence="1">Uncharacterized protein</fullName>
    </submittedName>
</protein>
<evidence type="ECO:0000313" key="1">
    <source>
        <dbReference type="EMBL" id="EEG91120.1"/>
    </source>
</evidence>
<sequence length="53" mass="5847">MITTWYPSSTRSAMETAVFLTATFCSGSVVPSARCPNATTTFSSYYIPLFLRI</sequence>
<dbReference type="AlphaFoldDB" id="C0B5Y6"/>
<gene>
    <name evidence="1" type="ORF">COPCOM_00557</name>
</gene>